<keyword evidence="1" id="KW-0472">Membrane</keyword>
<sequence>MDMNFIVLILLALAFIALTFNQGFWTCSLMMFNITFAGIAAFNYSAPLARMLYGVTDRMYYFAEFLVIWVLFLVFFGISRAITDNLSKVPVRIGGGPIEQVMDYAFCGGALCTFMCWCLFTFFSAPVGADGFQTMMGQSGLVRMGGIMYAKWYFEVPSNLGMGLLGTPFDAEAYAADRVQRSAELKTKDGLFVSP</sequence>
<dbReference type="AlphaFoldDB" id="A0A2S8GGN0"/>
<feature type="transmembrane region" description="Helical" evidence="1">
    <location>
        <begin position="61"/>
        <end position="82"/>
    </location>
</feature>
<keyword evidence="1" id="KW-1133">Transmembrane helix</keyword>
<dbReference type="EMBL" id="PUHZ01000023">
    <property type="protein sequence ID" value="PQO43622.1"/>
    <property type="molecule type" value="Genomic_DNA"/>
</dbReference>
<evidence type="ECO:0000313" key="2">
    <source>
        <dbReference type="EMBL" id="PQO43622.1"/>
    </source>
</evidence>
<feature type="transmembrane region" description="Helical" evidence="1">
    <location>
        <begin position="102"/>
        <end position="125"/>
    </location>
</feature>
<keyword evidence="1" id="KW-0812">Transmembrane</keyword>
<dbReference type="RefSeq" id="WP_105337907.1">
    <property type="nucleotide sequence ID" value="NZ_PUHZ01000023.1"/>
</dbReference>
<protein>
    <recommendedName>
        <fullName evidence="4">CvpA family protein</fullName>
    </recommendedName>
</protein>
<comment type="caution">
    <text evidence="2">The sequence shown here is derived from an EMBL/GenBank/DDBJ whole genome shotgun (WGS) entry which is preliminary data.</text>
</comment>
<reference evidence="2 3" key="1">
    <citation type="submission" date="2018-02" db="EMBL/GenBank/DDBJ databases">
        <title>Comparative genomes isolates from brazilian mangrove.</title>
        <authorList>
            <person name="Araujo J.E."/>
            <person name="Taketani R.G."/>
            <person name="Silva M.C.P."/>
            <person name="Loureco M.V."/>
            <person name="Andreote F.D."/>
        </authorList>
    </citation>
    <scope>NUCLEOTIDE SEQUENCE [LARGE SCALE GENOMIC DNA]</scope>
    <source>
        <strain evidence="2 3">Nap-Phe MGV</strain>
    </source>
</reference>
<dbReference type="OrthoDB" id="272639at2"/>
<name>A0A2S8GGN0_9BACT</name>
<proteinExistence type="predicted"/>
<gene>
    <name evidence="2" type="ORF">C5Y93_23560</name>
</gene>
<evidence type="ECO:0008006" key="4">
    <source>
        <dbReference type="Google" id="ProtNLM"/>
    </source>
</evidence>
<evidence type="ECO:0000313" key="3">
    <source>
        <dbReference type="Proteomes" id="UP000237819"/>
    </source>
</evidence>
<feature type="transmembrane region" description="Helical" evidence="1">
    <location>
        <begin position="31"/>
        <end position="49"/>
    </location>
</feature>
<dbReference type="Proteomes" id="UP000237819">
    <property type="component" value="Unassembled WGS sequence"/>
</dbReference>
<evidence type="ECO:0000256" key="1">
    <source>
        <dbReference type="SAM" id="Phobius"/>
    </source>
</evidence>
<accession>A0A2S8GGN0</accession>
<organism evidence="2 3">
    <name type="scientific">Blastopirellula marina</name>
    <dbReference type="NCBI Taxonomy" id="124"/>
    <lineage>
        <taxon>Bacteria</taxon>
        <taxon>Pseudomonadati</taxon>
        <taxon>Planctomycetota</taxon>
        <taxon>Planctomycetia</taxon>
        <taxon>Pirellulales</taxon>
        <taxon>Pirellulaceae</taxon>
        <taxon>Blastopirellula</taxon>
    </lineage>
</organism>